<protein>
    <submittedName>
        <fullName evidence="2">Uncharacterized protein</fullName>
    </submittedName>
</protein>
<organism evidence="2 3">
    <name type="scientific">Vespula germanica</name>
    <name type="common">German yellow jacket</name>
    <name type="synonym">Paravespula germanica</name>
    <dbReference type="NCBI Taxonomy" id="30212"/>
    <lineage>
        <taxon>Eukaryota</taxon>
        <taxon>Metazoa</taxon>
        <taxon>Ecdysozoa</taxon>
        <taxon>Arthropoda</taxon>
        <taxon>Hexapoda</taxon>
        <taxon>Insecta</taxon>
        <taxon>Pterygota</taxon>
        <taxon>Neoptera</taxon>
        <taxon>Endopterygota</taxon>
        <taxon>Hymenoptera</taxon>
        <taxon>Apocrita</taxon>
        <taxon>Aculeata</taxon>
        <taxon>Vespoidea</taxon>
        <taxon>Vespidae</taxon>
        <taxon>Vespinae</taxon>
        <taxon>Vespula</taxon>
    </lineage>
</organism>
<accession>A0A834KDD8</accession>
<comment type="caution">
    <text evidence="2">The sequence shown here is derived from an EMBL/GenBank/DDBJ whole genome shotgun (WGS) entry which is preliminary data.</text>
</comment>
<reference evidence="2" key="1">
    <citation type="journal article" date="2020" name="G3 (Bethesda)">
        <title>High-Quality Assemblies for Three Invasive Social Wasps from the &lt;i&gt;Vespula&lt;/i&gt; Genus.</title>
        <authorList>
            <person name="Harrop T.W.R."/>
            <person name="Guhlin J."/>
            <person name="McLaughlin G.M."/>
            <person name="Permina E."/>
            <person name="Stockwell P."/>
            <person name="Gilligan J."/>
            <person name="Le Lec M.F."/>
            <person name="Gruber M.A.M."/>
            <person name="Quinn O."/>
            <person name="Lovegrove M."/>
            <person name="Duncan E.J."/>
            <person name="Remnant E.J."/>
            <person name="Van Eeckhoven J."/>
            <person name="Graham B."/>
            <person name="Knapp R.A."/>
            <person name="Langford K.W."/>
            <person name="Kronenberg Z."/>
            <person name="Press M.O."/>
            <person name="Eacker S.M."/>
            <person name="Wilson-Rankin E.E."/>
            <person name="Purcell J."/>
            <person name="Lester P.J."/>
            <person name="Dearden P.K."/>
        </authorList>
    </citation>
    <scope>NUCLEOTIDE SEQUENCE</scope>
    <source>
        <strain evidence="2">Linc-1</strain>
    </source>
</reference>
<gene>
    <name evidence="2" type="ORF">HZH68_007656</name>
</gene>
<sequence>MVNRIREERVSKRRISTEDAGTIRRMPDDVCASASYSTGHKSKTRDSLALPPTPTPKISHFCLRRTFSDMDADVYVVMKCQPAPPNGVSRSPSLLVDVNPNPYSAFIDDTQTPSVVIPATVGHRVTSCLQQGRSRPF</sequence>
<name>A0A834KDD8_VESGE</name>
<evidence type="ECO:0000313" key="2">
    <source>
        <dbReference type="EMBL" id="KAF7401836.1"/>
    </source>
</evidence>
<feature type="region of interest" description="Disordered" evidence="1">
    <location>
        <begin position="1"/>
        <end position="22"/>
    </location>
</feature>
<keyword evidence="3" id="KW-1185">Reference proteome</keyword>
<dbReference type="Proteomes" id="UP000617340">
    <property type="component" value="Unassembled WGS sequence"/>
</dbReference>
<evidence type="ECO:0000256" key="1">
    <source>
        <dbReference type="SAM" id="MobiDB-lite"/>
    </source>
</evidence>
<proteinExistence type="predicted"/>
<dbReference type="EMBL" id="JACSDZ010000006">
    <property type="protein sequence ID" value="KAF7401836.1"/>
    <property type="molecule type" value="Genomic_DNA"/>
</dbReference>
<dbReference type="AlphaFoldDB" id="A0A834KDD8"/>
<evidence type="ECO:0000313" key="3">
    <source>
        <dbReference type="Proteomes" id="UP000617340"/>
    </source>
</evidence>